<evidence type="ECO:0000259" key="8">
    <source>
        <dbReference type="Pfam" id="PF05504"/>
    </source>
</evidence>
<keyword evidence="7" id="KW-0449">Lipoprotein</keyword>
<proteinExistence type="inferred from homology"/>
<reference evidence="11" key="1">
    <citation type="journal article" date="2019" name="Int. J. Syst. Evol. Microbiol.">
        <title>The Global Catalogue of Microorganisms (GCM) 10K type strain sequencing project: providing services to taxonomists for standard genome sequencing and annotation.</title>
        <authorList>
            <consortium name="The Broad Institute Genomics Platform"/>
            <consortium name="The Broad Institute Genome Sequencing Center for Infectious Disease"/>
            <person name="Wu L."/>
            <person name="Ma J."/>
        </authorList>
    </citation>
    <scope>NUCLEOTIDE SEQUENCE [LARGE SCALE GENOMIC DNA]</scope>
    <source>
        <strain evidence="11">CCUG 53270</strain>
    </source>
</reference>
<dbReference type="PANTHER" id="PTHR35789">
    <property type="entry name" value="SPORE GERMINATION PROTEIN B3"/>
    <property type="match status" value="1"/>
</dbReference>
<evidence type="ECO:0000256" key="5">
    <source>
        <dbReference type="ARBA" id="ARBA00023136"/>
    </source>
</evidence>
<protein>
    <submittedName>
        <fullName evidence="10">Ger(X)C family spore germination protein</fullName>
    </submittedName>
</protein>
<organism evidence="10 11">
    <name type="scientific">Paenibacillus vulneris</name>
    <dbReference type="NCBI Taxonomy" id="1133364"/>
    <lineage>
        <taxon>Bacteria</taxon>
        <taxon>Bacillati</taxon>
        <taxon>Bacillota</taxon>
        <taxon>Bacilli</taxon>
        <taxon>Bacillales</taxon>
        <taxon>Paenibacillaceae</taxon>
        <taxon>Paenibacillus</taxon>
    </lineage>
</organism>
<evidence type="ECO:0000313" key="10">
    <source>
        <dbReference type="EMBL" id="MFD1222991.1"/>
    </source>
</evidence>
<comment type="subcellular location">
    <subcellularLocation>
        <location evidence="1">Membrane</location>
        <topology evidence="1">Lipid-anchor</topology>
    </subcellularLocation>
</comment>
<keyword evidence="5" id="KW-0472">Membrane</keyword>
<evidence type="ECO:0000256" key="7">
    <source>
        <dbReference type="ARBA" id="ARBA00023288"/>
    </source>
</evidence>
<gene>
    <name evidence="10" type="ORF">ACFQ4B_23000</name>
</gene>
<dbReference type="Gene3D" id="3.30.300.210">
    <property type="entry name" value="Nutrient germinant receptor protein C, domain 3"/>
    <property type="match status" value="1"/>
</dbReference>
<evidence type="ECO:0000256" key="2">
    <source>
        <dbReference type="ARBA" id="ARBA00007886"/>
    </source>
</evidence>
<feature type="domain" description="Spore germination protein N-terminal" evidence="9">
    <location>
        <begin position="24"/>
        <end position="205"/>
    </location>
</feature>
<evidence type="ECO:0000256" key="4">
    <source>
        <dbReference type="ARBA" id="ARBA00022729"/>
    </source>
</evidence>
<comment type="caution">
    <text evidence="10">The sequence shown here is derived from an EMBL/GenBank/DDBJ whole genome shotgun (WGS) entry which is preliminary data.</text>
</comment>
<evidence type="ECO:0000313" key="11">
    <source>
        <dbReference type="Proteomes" id="UP001597180"/>
    </source>
</evidence>
<feature type="domain" description="Spore germination GerAC-like C-terminal" evidence="8">
    <location>
        <begin position="216"/>
        <end position="384"/>
    </location>
</feature>
<dbReference type="Pfam" id="PF05504">
    <property type="entry name" value="Spore_GerAC"/>
    <property type="match status" value="1"/>
</dbReference>
<dbReference type="InterPro" id="IPR046953">
    <property type="entry name" value="Spore_GerAC-like_C"/>
</dbReference>
<accession>A0ABW3UT65</accession>
<name>A0ABW3UT65_9BACL</name>
<evidence type="ECO:0000259" key="9">
    <source>
        <dbReference type="Pfam" id="PF25198"/>
    </source>
</evidence>
<keyword evidence="11" id="KW-1185">Reference proteome</keyword>
<dbReference type="Proteomes" id="UP001597180">
    <property type="component" value="Unassembled WGS sequence"/>
</dbReference>
<dbReference type="Pfam" id="PF25198">
    <property type="entry name" value="Spore_GerAC_N"/>
    <property type="match status" value="1"/>
</dbReference>
<evidence type="ECO:0000256" key="1">
    <source>
        <dbReference type="ARBA" id="ARBA00004635"/>
    </source>
</evidence>
<keyword evidence="4" id="KW-0732">Signal</keyword>
<dbReference type="RefSeq" id="WP_345588946.1">
    <property type="nucleotide sequence ID" value="NZ_BAABJG010000015.1"/>
</dbReference>
<evidence type="ECO:0000256" key="6">
    <source>
        <dbReference type="ARBA" id="ARBA00023139"/>
    </source>
</evidence>
<dbReference type="InterPro" id="IPR057336">
    <property type="entry name" value="GerAC_N"/>
</dbReference>
<evidence type="ECO:0000256" key="3">
    <source>
        <dbReference type="ARBA" id="ARBA00022544"/>
    </source>
</evidence>
<dbReference type="EMBL" id="JBHTLU010000031">
    <property type="protein sequence ID" value="MFD1222991.1"/>
    <property type="molecule type" value="Genomic_DNA"/>
</dbReference>
<comment type="similarity">
    <text evidence="2">Belongs to the GerABKC lipoprotein family.</text>
</comment>
<keyword evidence="3" id="KW-0309">Germination</keyword>
<dbReference type="PANTHER" id="PTHR35789:SF1">
    <property type="entry name" value="SPORE GERMINATION PROTEIN B3"/>
    <property type="match status" value="1"/>
</dbReference>
<keyword evidence="6" id="KW-0564">Palmitate</keyword>
<dbReference type="PROSITE" id="PS51257">
    <property type="entry name" value="PROKAR_LIPOPROTEIN"/>
    <property type="match status" value="1"/>
</dbReference>
<dbReference type="NCBIfam" id="TIGR02887">
    <property type="entry name" value="spore_ger_x_C"/>
    <property type="match status" value="1"/>
</dbReference>
<dbReference type="InterPro" id="IPR038501">
    <property type="entry name" value="Spore_GerAC_C_sf"/>
</dbReference>
<dbReference type="InterPro" id="IPR008844">
    <property type="entry name" value="Spore_GerAC-like"/>
</dbReference>
<sequence>MRGSRVIRIAFTFLSLVTLIGCWDRVEIEEVGITLGIGFDMADKKTDSTDREGRRISMTHHFAIPEQFSSKGGVKSKKSYVNLTSTGEQVFENVNEISTRLSRIPSYEHLRIIVINEEVAKSIDLRNIVNFLLRNSETRRSMPVLIAQGPTVQVLEKEGIATNPALKLKGMTEDYHKSLSMPPSLKLGDLSEKLTGKNSFVIQKVSTTEREAKLAGAAVIKGKTGKMVGWLTEEETTGLNFLYPDHKRQGVVKGIDPKSGNAIVFEVHKLNRTISPQSLGDRIDFAVELNIEGRLREDWVYPGNAFDKEFISRAELAAKESVEKLVQKALSKTQKTFKADVADFGKKLQIQNPKLWNKVKENWDDIFSRSVISVKVDVKILEFGTTATKKG</sequence>